<proteinExistence type="predicted"/>
<dbReference type="EMBL" id="JAWDJX010000006">
    <property type="protein sequence ID" value="KAK3056346.1"/>
    <property type="molecule type" value="Genomic_DNA"/>
</dbReference>
<feature type="compositionally biased region" description="Polar residues" evidence="1">
    <location>
        <begin position="1066"/>
        <end position="1079"/>
    </location>
</feature>
<feature type="compositionally biased region" description="Polar residues" evidence="1">
    <location>
        <begin position="207"/>
        <end position="229"/>
    </location>
</feature>
<feature type="compositionally biased region" description="Polar residues" evidence="1">
    <location>
        <begin position="568"/>
        <end position="579"/>
    </location>
</feature>
<accession>A0AAJ0LV03</accession>
<protein>
    <submittedName>
        <fullName evidence="2">Uncharacterized protein</fullName>
    </submittedName>
</protein>
<keyword evidence="3" id="KW-1185">Reference proteome</keyword>
<feature type="region of interest" description="Disordered" evidence="1">
    <location>
        <begin position="1005"/>
        <end position="1120"/>
    </location>
</feature>
<feature type="compositionally biased region" description="Low complexity" evidence="1">
    <location>
        <begin position="473"/>
        <end position="485"/>
    </location>
</feature>
<sequence length="1302" mass="141981">MPSQPSWLRRTAQREQYLHASIARTASVSRQDSTASKTGVASYEVAPHPQPHFILDRPTPALATQLSSNPHTHNPATTIPRFSVTTISDDTLSRSSQHLLSSSFDEINFDRLSNSDSSGLTFSTDSGDAASWITCSSATCDSTGAVIRDSMLSPSSIFTANITAQNSPARKSSRNTTNEANPNKPKGAGGMLSAWNRKKNRNLPRADQSNVGSLVARSNSTSPSLVNSPRSQLTSLGGSSSTNSIRSPQLASSASARESTELAESRPKPRSGKPEESENIGELCDFLNERRIQPNDPVNTTVEPRSTFDWDSDDEGKGIKTNKLKNFPRLKKRTKTAAAMGRSEAEAFEIDEGAEDVGKVARKLGMMYSPDSPAGSRANAFQEQPDLLNVAAPRRELPVSKARATHVNPRTAQTFGFSRDAATKRSSVLKLFNDPIWGGDSVTGYNFRETEFSNLTLGRDAYNRAKKKKQNRLSTSASMPSLTSSPKRKVGQTTLDDLDISPNGYRHSKCEVLEATHSSAHDVTMASPPELDELSNEDRGMPSGPKKIKSPPVMTIPPRDFCKHVEHTVSSPGFHTSSPGLAEGGHTPKTPSRLRHGTGASEVSGPRYADPFSDSNALSPAPPRSSASGESSTIPGNAGSLEMSRTTSGSSILAMTPSPSTVSFEPSLPVTPSQKPKKLEKVRKPETEEAKFERLRAETNRRSESRLTSLRLPALEQKRLNRIKAGKDVIQSGSQLGVMPKKSIAAITEEEFEAVGIGATTSQKETSTAKKSKILGSFFKKSRNVVKDDGSQGSDVRQQLDEHDALQVLNEVLGDDIASPTMEECAHFEDALKLANANEKDVVANVPASQVATTTIGLGIQCGHGDDIIEQTVVMPQVYELAADPAPYAIDILRTMSTIDEASTEHSLAGHDSDNEDAESASVYSVDDVEDERSPKPRHEADDASSAFTCEDAMPEPLKIQKRRLPPLEIPVLKVARNPEYDDLENSPSFSPRRNSSFMRKIQEASLARQRKLESHPAMREISPEVGDSSRGSDETQSSCFPTPKRARSDSGVAMSMNEFHDEGYGTSSTRQSEFTAQRSSKDTLVGSPTSYSLDQRTSSSSGSTIDHNKSRLSGKIDMQKLRNDVDLQPLQLPMGDDSPRHPHHPLTWDHEKVMCRIIHNNRNVQPQLPEVPKNYPVNLRHVNSVYFDKSDPMDTDTENVQKCSICSKLCCKYADLLIASKSTSQDLGETAMRLKARNRVSLLRSAHPNGIEEYETFVECGLCGRKICPGCSSRCMDELCKDVYCVECGQGAEKCPIHNFF</sequence>
<gene>
    <name evidence="2" type="ORF">LTR09_002853</name>
</gene>
<dbReference type="Proteomes" id="UP001271007">
    <property type="component" value="Unassembled WGS sequence"/>
</dbReference>
<feature type="region of interest" description="Disordered" evidence="1">
    <location>
        <begin position="464"/>
        <end position="502"/>
    </location>
</feature>
<feature type="compositionally biased region" description="Basic and acidic residues" evidence="1">
    <location>
        <begin position="932"/>
        <end position="942"/>
    </location>
</feature>
<feature type="region of interest" description="Disordered" evidence="1">
    <location>
        <begin position="518"/>
        <end position="700"/>
    </location>
</feature>
<feature type="compositionally biased region" description="Basic and acidic residues" evidence="1">
    <location>
        <begin position="258"/>
        <end position="276"/>
    </location>
</feature>
<evidence type="ECO:0000256" key="1">
    <source>
        <dbReference type="SAM" id="MobiDB-lite"/>
    </source>
</evidence>
<reference evidence="2" key="1">
    <citation type="submission" date="2023-04" db="EMBL/GenBank/DDBJ databases">
        <title>Black Yeasts Isolated from many extreme environments.</title>
        <authorList>
            <person name="Coleine C."/>
            <person name="Stajich J.E."/>
            <person name="Selbmann L."/>
        </authorList>
    </citation>
    <scope>NUCLEOTIDE SEQUENCE</scope>
    <source>
        <strain evidence="2">CCFEE 5312</strain>
    </source>
</reference>
<feature type="region of interest" description="Disordered" evidence="1">
    <location>
        <begin position="903"/>
        <end position="952"/>
    </location>
</feature>
<feature type="compositionally biased region" description="Low complexity" evidence="1">
    <location>
        <begin position="615"/>
        <end position="632"/>
    </location>
</feature>
<feature type="compositionally biased region" description="Basic and acidic residues" evidence="1">
    <location>
        <begin position="677"/>
        <end position="700"/>
    </location>
</feature>
<feature type="compositionally biased region" description="Low complexity" evidence="1">
    <location>
        <begin position="230"/>
        <end position="247"/>
    </location>
</feature>
<feature type="compositionally biased region" description="Polar residues" evidence="1">
    <location>
        <begin position="643"/>
        <end position="674"/>
    </location>
</feature>
<feature type="compositionally biased region" description="Basic and acidic residues" evidence="1">
    <location>
        <begin position="1011"/>
        <end position="1023"/>
    </location>
</feature>
<evidence type="ECO:0000313" key="2">
    <source>
        <dbReference type="EMBL" id="KAK3056346.1"/>
    </source>
</evidence>
<evidence type="ECO:0000313" key="3">
    <source>
        <dbReference type="Proteomes" id="UP001271007"/>
    </source>
</evidence>
<feature type="compositionally biased region" description="Polar residues" evidence="1">
    <location>
        <begin position="162"/>
        <end position="181"/>
    </location>
</feature>
<feature type="compositionally biased region" description="Polar residues" evidence="1">
    <location>
        <begin position="1087"/>
        <end position="1106"/>
    </location>
</feature>
<feature type="region of interest" description="Disordered" evidence="1">
    <location>
        <begin position="162"/>
        <end position="279"/>
    </location>
</feature>
<organism evidence="2 3">
    <name type="scientific">Extremus antarcticus</name>
    <dbReference type="NCBI Taxonomy" id="702011"/>
    <lineage>
        <taxon>Eukaryota</taxon>
        <taxon>Fungi</taxon>
        <taxon>Dikarya</taxon>
        <taxon>Ascomycota</taxon>
        <taxon>Pezizomycotina</taxon>
        <taxon>Dothideomycetes</taxon>
        <taxon>Dothideomycetidae</taxon>
        <taxon>Mycosphaerellales</taxon>
        <taxon>Extremaceae</taxon>
        <taxon>Extremus</taxon>
    </lineage>
</organism>
<comment type="caution">
    <text evidence="2">The sequence shown here is derived from an EMBL/GenBank/DDBJ whole genome shotgun (WGS) entry which is preliminary data.</text>
</comment>
<name>A0AAJ0LV03_9PEZI</name>